<dbReference type="SMART" id="SM00312">
    <property type="entry name" value="PX"/>
    <property type="match status" value="1"/>
</dbReference>
<keyword evidence="6" id="KW-0472">Membrane</keyword>
<keyword evidence="4" id="KW-0653">Protein transport</keyword>
<proteinExistence type="inferred from homology"/>
<keyword evidence="3" id="KW-0813">Transport</keyword>
<dbReference type="KEGG" id="bgt:106078665"/>
<evidence type="ECO:0000259" key="8">
    <source>
        <dbReference type="PROSITE" id="PS50195"/>
    </source>
</evidence>
<dbReference type="RefSeq" id="XP_013095081.2">
    <property type="nucleotide sequence ID" value="XM_013239627.2"/>
</dbReference>
<dbReference type="Pfam" id="PF00787">
    <property type="entry name" value="PX"/>
    <property type="match status" value="1"/>
</dbReference>
<dbReference type="GO" id="GO:1901981">
    <property type="term" value="F:phosphatidylinositol phosphate binding"/>
    <property type="evidence" value="ECO:0007669"/>
    <property type="project" value="TreeGrafter"/>
</dbReference>
<evidence type="ECO:0000256" key="4">
    <source>
        <dbReference type="ARBA" id="ARBA00022927"/>
    </source>
</evidence>
<evidence type="ECO:0000256" key="7">
    <source>
        <dbReference type="ARBA" id="ARBA00023329"/>
    </source>
</evidence>
<dbReference type="SUPFAM" id="SSF64268">
    <property type="entry name" value="PX domain"/>
    <property type="match status" value="1"/>
</dbReference>
<evidence type="ECO:0000256" key="1">
    <source>
        <dbReference type="ARBA" id="ARBA00004180"/>
    </source>
</evidence>
<dbReference type="PANTHER" id="PTHR15813:SF9">
    <property type="entry name" value="PX DOMAIN-CONTAINING PROTEIN"/>
    <property type="match status" value="1"/>
</dbReference>
<comment type="similarity">
    <text evidence="2">Belongs to the sorting nexin family.</text>
</comment>
<evidence type="ECO:0000313" key="9">
    <source>
        <dbReference type="EnsemblMetazoa" id="BGLB021805-PA"/>
    </source>
</evidence>
<gene>
    <name evidence="9" type="primary">106078665</name>
</gene>
<protein>
    <recommendedName>
        <fullName evidence="8">PX domain-containing protein</fullName>
    </recommendedName>
</protein>
<evidence type="ECO:0000256" key="6">
    <source>
        <dbReference type="ARBA" id="ARBA00023136"/>
    </source>
</evidence>
<sequence length="168" mass="19447">MTSMTMSLKVNIPSFRKVKEGDEVFTAFTVDVWIAGRHHVIEKRYSEFEDLHKQLKKVIKTPEFPPKKVLKWNSKVLEQRRIGLDTYFQGILENDPIPNALLVFLETSILDQCFDFIKGEDEPQLSHQVIITLEADSFLKEKKKDSLPDIIKQGVTLGLYSPPLNYPR</sequence>
<evidence type="ECO:0000313" key="10">
    <source>
        <dbReference type="Proteomes" id="UP000076420"/>
    </source>
</evidence>
<evidence type="ECO:0000256" key="2">
    <source>
        <dbReference type="ARBA" id="ARBA00010883"/>
    </source>
</evidence>
<accession>A0A2C9KNP0</accession>
<keyword evidence="7" id="KW-0968">Cytoplasmic vesicle</keyword>
<reference evidence="9" key="1">
    <citation type="submission" date="2020-05" db="UniProtKB">
        <authorList>
            <consortium name="EnsemblMetazoa"/>
        </authorList>
    </citation>
    <scope>IDENTIFICATION</scope>
    <source>
        <strain evidence="9">BB02</strain>
    </source>
</reference>
<comment type="subcellular location">
    <subcellularLocation>
        <location evidence="1">Cytoplasmic vesicle membrane</location>
        <topology evidence="1">Peripheral membrane protein</topology>
        <orientation evidence="1">Cytoplasmic side</orientation>
    </subcellularLocation>
</comment>
<dbReference type="GO" id="GO:0015031">
    <property type="term" value="P:protein transport"/>
    <property type="evidence" value="ECO:0007669"/>
    <property type="project" value="UniProtKB-KW"/>
</dbReference>
<organism evidence="9 10">
    <name type="scientific">Biomphalaria glabrata</name>
    <name type="common">Bloodfluke planorb</name>
    <name type="synonym">Freshwater snail</name>
    <dbReference type="NCBI Taxonomy" id="6526"/>
    <lineage>
        <taxon>Eukaryota</taxon>
        <taxon>Metazoa</taxon>
        <taxon>Spiralia</taxon>
        <taxon>Lophotrochozoa</taxon>
        <taxon>Mollusca</taxon>
        <taxon>Gastropoda</taxon>
        <taxon>Heterobranchia</taxon>
        <taxon>Euthyneura</taxon>
        <taxon>Panpulmonata</taxon>
        <taxon>Hygrophila</taxon>
        <taxon>Lymnaeoidea</taxon>
        <taxon>Planorbidae</taxon>
        <taxon>Biomphalaria</taxon>
    </lineage>
</organism>
<dbReference type="VEuPathDB" id="VectorBase:BGLB021805"/>
<dbReference type="InterPro" id="IPR052467">
    <property type="entry name" value="Sorting_nexin_PX-domain"/>
</dbReference>
<dbReference type="PANTHER" id="PTHR15813">
    <property type="entry name" value="SORTING NEXIN-22 AND 24"/>
    <property type="match status" value="1"/>
</dbReference>
<evidence type="ECO:0000256" key="3">
    <source>
        <dbReference type="ARBA" id="ARBA00022448"/>
    </source>
</evidence>
<dbReference type="EnsemblMetazoa" id="BGLB021805-RB">
    <property type="protein sequence ID" value="BGLB021805-PB"/>
    <property type="gene ID" value="BGLB021805"/>
</dbReference>
<dbReference type="Proteomes" id="UP000076420">
    <property type="component" value="Unassembled WGS sequence"/>
</dbReference>
<dbReference type="OrthoDB" id="93876at2759"/>
<dbReference type="AlphaFoldDB" id="A0A2C9KNP0"/>
<keyword evidence="5" id="KW-0446">Lipid-binding</keyword>
<dbReference type="GO" id="GO:0030659">
    <property type="term" value="C:cytoplasmic vesicle membrane"/>
    <property type="evidence" value="ECO:0007669"/>
    <property type="project" value="UniProtKB-SubCell"/>
</dbReference>
<dbReference type="EnsemblMetazoa" id="BGLB021805-RA">
    <property type="protein sequence ID" value="BGLB021805-PA"/>
    <property type="gene ID" value="BGLB021805"/>
</dbReference>
<dbReference type="Gene3D" id="3.30.1520.10">
    <property type="entry name" value="Phox-like domain"/>
    <property type="match status" value="1"/>
</dbReference>
<dbReference type="VEuPathDB" id="VectorBase:BGLAX_048336"/>
<name>A0A2C9KNP0_BIOGL</name>
<dbReference type="InterPro" id="IPR001683">
    <property type="entry name" value="PX_dom"/>
</dbReference>
<dbReference type="InterPro" id="IPR036871">
    <property type="entry name" value="PX_dom_sf"/>
</dbReference>
<dbReference type="PROSITE" id="PS50195">
    <property type="entry name" value="PX"/>
    <property type="match status" value="1"/>
</dbReference>
<evidence type="ECO:0000256" key="5">
    <source>
        <dbReference type="ARBA" id="ARBA00023121"/>
    </source>
</evidence>
<dbReference type="STRING" id="6526.A0A2C9KNP0"/>
<feature type="domain" description="PX" evidence="8">
    <location>
        <begin position="6"/>
        <end position="124"/>
    </location>
</feature>